<dbReference type="InterPro" id="IPR000999">
    <property type="entry name" value="RNase_III_dom"/>
</dbReference>
<proteinExistence type="inferred from homology"/>
<comment type="catalytic activity">
    <reaction evidence="1 8">
        <text>Endonucleolytic cleavage to 5'-phosphomonoester.</text>
        <dbReference type="EC" id="3.1.26.3"/>
    </reaction>
</comment>
<keyword evidence="6 8" id="KW-0378">Hydrolase</keyword>
<keyword evidence="7 8" id="KW-0694">RNA-binding</keyword>
<dbReference type="GO" id="GO:0003725">
    <property type="term" value="F:double-stranded RNA binding"/>
    <property type="evidence" value="ECO:0007669"/>
    <property type="project" value="TreeGrafter"/>
</dbReference>
<dbReference type="HAMAP" id="MF_00104">
    <property type="entry name" value="RNase_III"/>
    <property type="match status" value="1"/>
</dbReference>
<feature type="domain" description="RNase III" evidence="10">
    <location>
        <begin position="8"/>
        <end position="135"/>
    </location>
</feature>
<dbReference type="GO" id="GO:0019843">
    <property type="term" value="F:rRNA binding"/>
    <property type="evidence" value="ECO:0007669"/>
    <property type="project" value="UniProtKB-KW"/>
</dbReference>
<dbReference type="EC" id="3.1.26.3" evidence="8"/>
<dbReference type="GO" id="GO:0008033">
    <property type="term" value="P:tRNA processing"/>
    <property type="evidence" value="ECO:0007669"/>
    <property type="project" value="UniProtKB-KW"/>
</dbReference>
<dbReference type="EMBL" id="NATQ01000066">
    <property type="protein sequence ID" value="OQX90345.1"/>
    <property type="molecule type" value="Genomic_DNA"/>
</dbReference>
<dbReference type="Pfam" id="PF00035">
    <property type="entry name" value="dsrm"/>
    <property type="match status" value="1"/>
</dbReference>
<keyword evidence="3 8" id="KW-0507">mRNA processing</keyword>
<reference evidence="12" key="1">
    <citation type="submission" date="2017-03" db="EMBL/GenBank/DDBJ databases">
        <title>Novel pathways for hydrocarbon cycling and metabolic interdependencies in hydrothermal sediment communities.</title>
        <authorList>
            <person name="Dombrowski N."/>
            <person name="Seitz K."/>
            <person name="Teske A."/>
            <person name="Baker B."/>
        </authorList>
    </citation>
    <scope>NUCLEOTIDE SEQUENCE [LARGE SCALE GENOMIC DNA]</scope>
</reference>
<evidence type="ECO:0000256" key="1">
    <source>
        <dbReference type="ARBA" id="ARBA00000109"/>
    </source>
</evidence>
<evidence type="ECO:0000256" key="6">
    <source>
        <dbReference type="ARBA" id="ARBA00022801"/>
    </source>
</evidence>
<dbReference type="GO" id="GO:0005737">
    <property type="term" value="C:cytoplasm"/>
    <property type="evidence" value="ECO:0007669"/>
    <property type="project" value="UniProtKB-SubCell"/>
</dbReference>
<dbReference type="Gene3D" id="1.10.1520.10">
    <property type="entry name" value="Ribonuclease III domain"/>
    <property type="match status" value="1"/>
</dbReference>
<dbReference type="GO" id="GO:0046872">
    <property type="term" value="F:metal ion binding"/>
    <property type="evidence" value="ECO:0007669"/>
    <property type="project" value="UniProtKB-KW"/>
</dbReference>
<dbReference type="SMART" id="SM00535">
    <property type="entry name" value="RIBOc"/>
    <property type="match status" value="1"/>
</dbReference>
<dbReference type="InterPro" id="IPR014720">
    <property type="entry name" value="dsRBD_dom"/>
</dbReference>
<name>A0A1W9S0X1_9BACT</name>
<comment type="caution">
    <text evidence="11">The sequence shown here is derived from an EMBL/GenBank/DDBJ whole genome shotgun (WGS) entry which is preliminary data.</text>
</comment>
<dbReference type="PROSITE" id="PS00517">
    <property type="entry name" value="RNASE_3_1"/>
    <property type="match status" value="1"/>
</dbReference>
<feature type="binding site" evidence="8">
    <location>
        <position position="124"/>
    </location>
    <ligand>
        <name>Mg(2+)</name>
        <dbReference type="ChEBI" id="CHEBI:18420"/>
    </ligand>
</feature>
<evidence type="ECO:0000313" key="11">
    <source>
        <dbReference type="EMBL" id="OQX90345.1"/>
    </source>
</evidence>
<evidence type="ECO:0000256" key="7">
    <source>
        <dbReference type="ARBA" id="ARBA00022884"/>
    </source>
</evidence>
<dbReference type="CDD" id="cd00593">
    <property type="entry name" value="RIBOc"/>
    <property type="match status" value="1"/>
</dbReference>
<comment type="subunit">
    <text evidence="8">Homodimer.</text>
</comment>
<evidence type="ECO:0000256" key="8">
    <source>
        <dbReference type="HAMAP-Rule" id="MF_00104"/>
    </source>
</evidence>
<evidence type="ECO:0000259" key="9">
    <source>
        <dbReference type="PROSITE" id="PS50137"/>
    </source>
</evidence>
<dbReference type="GO" id="GO:0006397">
    <property type="term" value="P:mRNA processing"/>
    <property type="evidence" value="ECO:0007669"/>
    <property type="project" value="UniProtKB-UniRule"/>
</dbReference>
<evidence type="ECO:0000256" key="4">
    <source>
        <dbReference type="ARBA" id="ARBA00022722"/>
    </source>
</evidence>
<keyword evidence="5 8" id="KW-0255">Endonuclease</keyword>
<dbReference type="GO" id="GO:0006364">
    <property type="term" value="P:rRNA processing"/>
    <property type="evidence" value="ECO:0007669"/>
    <property type="project" value="UniProtKB-UniRule"/>
</dbReference>
<keyword evidence="4 8" id="KW-0540">Nuclease</keyword>
<dbReference type="PROSITE" id="PS50142">
    <property type="entry name" value="RNASE_3_2"/>
    <property type="match status" value="1"/>
</dbReference>
<feature type="active site" evidence="8">
    <location>
        <position position="53"/>
    </location>
</feature>
<dbReference type="PROSITE" id="PS50137">
    <property type="entry name" value="DS_RBD"/>
    <property type="match status" value="1"/>
</dbReference>
<keyword evidence="8" id="KW-0963">Cytoplasm</keyword>
<sequence>MPGKNRALLHMLSQLRIKMGDIEHISIALTHPSYYVDDRVKARLNQRLEFLGDAVIDLTISEYLFRHYPEADEGTLTILKSNIVSKTKLARCGRKIGLEDTIRVGKSVRSKGRINDRIIAQIFESLTGAIFLSYGLGKASDYVLYSLKDEIAQVRNKCLAELEPRGTLQMLVERKYGEKPKYITVKTDDNMFISEVFVADRCMGKARGNSKKEAEKLAAKEALTKLSYEGL</sequence>
<keyword evidence="8" id="KW-0699">rRNA-binding</keyword>
<evidence type="ECO:0000259" key="10">
    <source>
        <dbReference type="PROSITE" id="PS50142"/>
    </source>
</evidence>
<comment type="function">
    <text evidence="8">Digests double-stranded RNA. Involved in the processing of primary rRNA transcript to yield the immediate precursors to the large and small rRNAs (23S and 16S). Processes some mRNAs, and tRNAs when they are encoded in the rRNA operon. Processes pre-crRNA and tracrRNA of type II CRISPR loci if present in the organism.</text>
</comment>
<feature type="active site" evidence="8">
    <location>
        <position position="124"/>
    </location>
</feature>
<evidence type="ECO:0000313" key="12">
    <source>
        <dbReference type="Proteomes" id="UP000192611"/>
    </source>
</evidence>
<dbReference type="SUPFAM" id="SSF54768">
    <property type="entry name" value="dsRNA-binding domain-like"/>
    <property type="match status" value="1"/>
</dbReference>
<keyword evidence="8" id="KW-0479">Metal-binding</keyword>
<organism evidence="11 12">
    <name type="scientific">Candidatus Coatesbacteria bacterium 4484_99</name>
    <dbReference type="NCBI Taxonomy" id="1970774"/>
    <lineage>
        <taxon>Bacteria</taxon>
        <taxon>Candidatus Coatesiibacteriota</taxon>
    </lineage>
</organism>
<dbReference type="CDD" id="cd10845">
    <property type="entry name" value="DSRM_RNAse_III_family"/>
    <property type="match status" value="1"/>
</dbReference>
<keyword evidence="8" id="KW-0460">Magnesium</keyword>
<dbReference type="NCBIfam" id="TIGR02191">
    <property type="entry name" value="RNaseIII"/>
    <property type="match status" value="1"/>
</dbReference>
<dbReference type="SMART" id="SM00358">
    <property type="entry name" value="DSRM"/>
    <property type="match status" value="1"/>
</dbReference>
<dbReference type="InterPro" id="IPR011907">
    <property type="entry name" value="RNase_III"/>
</dbReference>
<accession>A0A1W9S0X1</accession>
<dbReference type="Gene3D" id="3.30.160.20">
    <property type="match status" value="1"/>
</dbReference>
<dbReference type="SUPFAM" id="SSF69065">
    <property type="entry name" value="RNase III domain-like"/>
    <property type="match status" value="1"/>
</dbReference>
<comment type="cofactor">
    <cofactor evidence="8">
        <name>Mg(2+)</name>
        <dbReference type="ChEBI" id="CHEBI:18420"/>
    </cofactor>
</comment>
<comment type="similarity">
    <text evidence="2">Belongs to the ribonuclease III family.</text>
</comment>
<comment type="subcellular location">
    <subcellularLocation>
        <location evidence="8">Cytoplasm</location>
    </subcellularLocation>
</comment>
<dbReference type="PANTHER" id="PTHR11207">
    <property type="entry name" value="RIBONUCLEASE III"/>
    <property type="match status" value="1"/>
</dbReference>
<dbReference type="GO" id="GO:0010468">
    <property type="term" value="P:regulation of gene expression"/>
    <property type="evidence" value="ECO:0007669"/>
    <property type="project" value="TreeGrafter"/>
</dbReference>
<evidence type="ECO:0000256" key="5">
    <source>
        <dbReference type="ARBA" id="ARBA00022759"/>
    </source>
</evidence>
<dbReference type="Proteomes" id="UP000192611">
    <property type="component" value="Unassembled WGS sequence"/>
</dbReference>
<keyword evidence="8" id="KW-0819">tRNA processing</keyword>
<evidence type="ECO:0000256" key="3">
    <source>
        <dbReference type="ARBA" id="ARBA00022664"/>
    </source>
</evidence>
<feature type="binding site" evidence="8">
    <location>
        <position position="49"/>
    </location>
    <ligand>
        <name>Mg(2+)</name>
        <dbReference type="ChEBI" id="CHEBI:18420"/>
    </ligand>
</feature>
<evidence type="ECO:0000256" key="2">
    <source>
        <dbReference type="ARBA" id="ARBA00010183"/>
    </source>
</evidence>
<protein>
    <recommendedName>
        <fullName evidence="8">Ribonuclease 3</fullName>
        <ecNumber evidence="8">3.1.26.3</ecNumber>
    </recommendedName>
    <alternativeName>
        <fullName evidence="8">Ribonuclease III</fullName>
        <shortName evidence="8">RNase III</shortName>
    </alternativeName>
</protein>
<comment type="caution">
    <text evidence="8">Lacks conserved residue(s) required for the propagation of feature annotation.</text>
</comment>
<feature type="domain" description="DRBM" evidence="9">
    <location>
        <begin position="163"/>
        <end position="228"/>
    </location>
</feature>
<gene>
    <name evidence="8" type="primary">rnc</name>
    <name evidence="11" type="ORF">B6D57_03625</name>
</gene>
<keyword evidence="8" id="KW-0698">rRNA processing</keyword>
<dbReference type="PANTHER" id="PTHR11207:SF0">
    <property type="entry name" value="RIBONUCLEASE 3"/>
    <property type="match status" value="1"/>
</dbReference>
<dbReference type="Pfam" id="PF14622">
    <property type="entry name" value="Ribonucleas_3_3"/>
    <property type="match status" value="1"/>
</dbReference>
<dbReference type="InterPro" id="IPR036389">
    <property type="entry name" value="RNase_III_sf"/>
</dbReference>
<dbReference type="AlphaFoldDB" id="A0A1W9S0X1"/>
<dbReference type="GO" id="GO:0004525">
    <property type="term" value="F:ribonuclease III activity"/>
    <property type="evidence" value="ECO:0007669"/>
    <property type="project" value="UniProtKB-UniRule"/>
</dbReference>